<feature type="transmembrane region" description="Helical" evidence="5">
    <location>
        <begin position="675"/>
        <end position="694"/>
    </location>
</feature>
<evidence type="ECO:0000256" key="2">
    <source>
        <dbReference type="ARBA" id="ARBA00022692"/>
    </source>
</evidence>
<dbReference type="InterPro" id="IPR023214">
    <property type="entry name" value="HAD_sf"/>
</dbReference>
<dbReference type="SUPFAM" id="SSF81653">
    <property type="entry name" value="Calcium ATPase, transduction domain A"/>
    <property type="match status" value="1"/>
</dbReference>
<evidence type="ECO:0000256" key="1">
    <source>
        <dbReference type="ARBA" id="ARBA00004370"/>
    </source>
</evidence>
<name>A0A8H6ZBL6_9AGAR</name>
<proteinExistence type="predicted"/>
<comment type="subcellular location">
    <subcellularLocation>
        <location evidence="1">Membrane</location>
    </subcellularLocation>
</comment>
<keyword evidence="2 5" id="KW-0812">Transmembrane</keyword>
<dbReference type="AlphaFoldDB" id="A0A8H6ZBL6"/>
<comment type="caution">
    <text evidence="7">The sequence shown here is derived from an EMBL/GenBank/DDBJ whole genome shotgun (WGS) entry which is preliminary data.</text>
</comment>
<evidence type="ECO:0000259" key="6">
    <source>
        <dbReference type="Pfam" id="PF00122"/>
    </source>
</evidence>
<dbReference type="GO" id="GO:0016020">
    <property type="term" value="C:membrane"/>
    <property type="evidence" value="ECO:0007669"/>
    <property type="project" value="UniProtKB-SubCell"/>
</dbReference>
<dbReference type="InterPro" id="IPR023299">
    <property type="entry name" value="ATPase_P-typ_cyto_dom_N"/>
</dbReference>
<evidence type="ECO:0000313" key="8">
    <source>
        <dbReference type="Proteomes" id="UP000623467"/>
    </source>
</evidence>
<dbReference type="Proteomes" id="UP000623467">
    <property type="component" value="Unassembled WGS sequence"/>
</dbReference>
<feature type="transmembrane region" description="Helical" evidence="5">
    <location>
        <begin position="591"/>
        <end position="610"/>
    </location>
</feature>
<keyword evidence="8" id="KW-1185">Reference proteome</keyword>
<organism evidence="7 8">
    <name type="scientific">Mycena sanguinolenta</name>
    <dbReference type="NCBI Taxonomy" id="230812"/>
    <lineage>
        <taxon>Eukaryota</taxon>
        <taxon>Fungi</taxon>
        <taxon>Dikarya</taxon>
        <taxon>Basidiomycota</taxon>
        <taxon>Agaricomycotina</taxon>
        <taxon>Agaricomycetes</taxon>
        <taxon>Agaricomycetidae</taxon>
        <taxon>Agaricales</taxon>
        <taxon>Marasmiineae</taxon>
        <taxon>Mycenaceae</taxon>
        <taxon>Mycena</taxon>
    </lineage>
</organism>
<dbReference type="Pfam" id="PF00122">
    <property type="entry name" value="E1-E2_ATPase"/>
    <property type="match status" value="1"/>
</dbReference>
<dbReference type="InterPro" id="IPR001757">
    <property type="entry name" value="P_typ_ATPase"/>
</dbReference>
<dbReference type="InterPro" id="IPR008250">
    <property type="entry name" value="ATPase_P-typ_transduc_dom_A_sf"/>
</dbReference>
<dbReference type="Gene3D" id="1.20.1110.10">
    <property type="entry name" value="Calcium-transporting ATPase, transmembrane domain"/>
    <property type="match status" value="2"/>
</dbReference>
<evidence type="ECO:0000256" key="5">
    <source>
        <dbReference type="SAM" id="Phobius"/>
    </source>
</evidence>
<feature type="transmembrane region" description="Helical" evidence="5">
    <location>
        <begin position="213"/>
        <end position="238"/>
    </location>
</feature>
<dbReference type="PRINTS" id="PR00120">
    <property type="entry name" value="HATPASE"/>
</dbReference>
<dbReference type="GO" id="GO:0006812">
    <property type="term" value="P:monoatomic cation transport"/>
    <property type="evidence" value="ECO:0007669"/>
    <property type="project" value="UniProtKB-ARBA"/>
</dbReference>
<dbReference type="SUPFAM" id="SSF81665">
    <property type="entry name" value="Calcium ATPase, transmembrane domain M"/>
    <property type="match status" value="1"/>
</dbReference>
<keyword evidence="4 5" id="KW-0472">Membrane</keyword>
<sequence length="770" mass="84488">MSSVAGPAIDLALAPLEDVYKHLQSDKNGLTTEEAARRREFGRDSESARTHVIIQFLSFLWNPAAATGPPDWPTFLGIIMLLCINSLLGLFMERRAFNAAKSLKQSTKTFAANAKVKRDGSWSDIDRARLVPGDIIALTRKDIVPADCRITAGDLYVANLEKRIRVGDLCFRGWIVEYCDCAEAIAFSKGNKPADTRSHGRCTNDIHGILAQIALFCLAAIVVFVVAEALVLYVGFHYSYHRGLGAIVVLLIGSIPIALPTVVGVALSVGVAELASLGVLATRAAAVEELARVTVLSVDQTTAMTEEKDIIIDSRAYGRFTTADVLLMAAYSQSIPPPQVSTSRLFRNEYVGGGTIGTSRHRDNTLATSSCCMVGHIIEMCTRNRTNALEDQLEADVEEFARQGVPCLGIAYEELDGDNPESEGNGFELVGGELLALGVQVKMVSSDQSAIAKAIGRRAGLGDNMFPGKVFKDKEYQGRTLGALILEADGFAGVRLLEIQQLLERLQYMGHICAMVGIEPSLANVGITVDRLGGDFATTQPCLPAVVDAIRISRQIFWRLGDGFVYACAICIRTVLCFPLLQFIYKVDFPPFMIFLVALATNLAVFTLAVDRVVPHTRPGQWIFTEIIINSTVYGLYLMLSTILFVQLTTKNHFQRAFGLSLTFAQPQHDNQLRMLIYLQVAQISHALIFVIRSQRLCFFHRPSNVLLGIFCLAQTSSFIVAAYGNWGFAGVQAVDAKWIGVVWIWNMFWFIPLELLIAVFRKVGGRDVL</sequence>
<feature type="transmembrane region" description="Helical" evidence="5">
    <location>
        <begin position="622"/>
        <end position="646"/>
    </location>
</feature>
<dbReference type="PANTHER" id="PTHR42861">
    <property type="entry name" value="CALCIUM-TRANSPORTING ATPASE"/>
    <property type="match status" value="1"/>
</dbReference>
<feature type="transmembrane region" description="Helical" evidence="5">
    <location>
        <begin position="72"/>
        <end position="92"/>
    </location>
</feature>
<feature type="transmembrane region" description="Helical" evidence="5">
    <location>
        <begin position="739"/>
        <end position="761"/>
    </location>
</feature>
<gene>
    <name evidence="7" type="ORF">MSAN_00347500</name>
</gene>
<dbReference type="Gene3D" id="3.40.50.1000">
    <property type="entry name" value="HAD superfamily/HAD-like"/>
    <property type="match status" value="2"/>
</dbReference>
<dbReference type="Gene3D" id="2.70.150.10">
    <property type="entry name" value="Calcium-transporting ATPase, cytoplasmic transduction domain A"/>
    <property type="match status" value="1"/>
</dbReference>
<evidence type="ECO:0000313" key="7">
    <source>
        <dbReference type="EMBL" id="KAF7374627.1"/>
    </source>
</evidence>
<dbReference type="Gene3D" id="3.40.1110.10">
    <property type="entry name" value="Calcium-transporting ATPase, cytoplasmic domain N"/>
    <property type="match status" value="2"/>
</dbReference>
<dbReference type="InterPro" id="IPR023298">
    <property type="entry name" value="ATPase_P-typ_TM_dom_sf"/>
</dbReference>
<dbReference type="OrthoDB" id="2929958at2759"/>
<feature type="domain" description="P-type ATPase A" evidence="6">
    <location>
        <begin position="111"/>
        <end position="156"/>
    </location>
</feature>
<dbReference type="InterPro" id="IPR059000">
    <property type="entry name" value="ATPase_P-type_domA"/>
</dbReference>
<feature type="transmembrane region" description="Helical" evidence="5">
    <location>
        <begin position="706"/>
        <end position="727"/>
    </location>
</feature>
<evidence type="ECO:0000256" key="4">
    <source>
        <dbReference type="ARBA" id="ARBA00023136"/>
    </source>
</evidence>
<evidence type="ECO:0000256" key="3">
    <source>
        <dbReference type="ARBA" id="ARBA00022989"/>
    </source>
</evidence>
<dbReference type="GO" id="GO:0005524">
    <property type="term" value="F:ATP binding"/>
    <property type="evidence" value="ECO:0007669"/>
    <property type="project" value="InterPro"/>
</dbReference>
<keyword evidence="3 5" id="KW-1133">Transmembrane helix</keyword>
<reference evidence="7" key="1">
    <citation type="submission" date="2020-05" db="EMBL/GenBank/DDBJ databases">
        <title>Mycena genomes resolve the evolution of fungal bioluminescence.</title>
        <authorList>
            <person name="Tsai I.J."/>
        </authorList>
    </citation>
    <scope>NUCLEOTIDE SEQUENCE</scope>
    <source>
        <strain evidence="7">160909Yilan</strain>
    </source>
</reference>
<dbReference type="GO" id="GO:0016887">
    <property type="term" value="F:ATP hydrolysis activity"/>
    <property type="evidence" value="ECO:0007669"/>
    <property type="project" value="InterPro"/>
</dbReference>
<feature type="transmembrane region" description="Helical" evidence="5">
    <location>
        <begin position="564"/>
        <end position="585"/>
    </location>
</feature>
<feature type="transmembrane region" description="Helical" evidence="5">
    <location>
        <begin position="244"/>
        <end position="267"/>
    </location>
</feature>
<dbReference type="EMBL" id="JACAZH010000002">
    <property type="protein sequence ID" value="KAF7374627.1"/>
    <property type="molecule type" value="Genomic_DNA"/>
</dbReference>
<protein>
    <submittedName>
        <fullName evidence="7">Plasma membrane ATPase</fullName>
    </submittedName>
</protein>
<accession>A0A8H6ZBL6</accession>